<gene>
    <name evidence="2" type="ORF">BG36_17140</name>
    <name evidence="3" type="ORF">DES43_13333</name>
</gene>
<dbReference type="EMBL" id="SNZF01000033">
    <property type="protein sequence ID" value="TDR31471.1"/>
    <property type="molecule type" value="Genomic_DNA"/>
</dbReference>
<dbReference type="Gene3D" id="1.10.260.40">
    <property type="entry name" value="lambda repressor-like DNA-binding domains"/>
    <property type="match status" value="1"/>
</dbReference>
<dbReference type="Proteomes" id="UP000294958">
    <property type="component" value="Unassembled WGS sequence"/>
</dbReference>
<accession>A0A011SR89</accession>
<dbReference type="eggNOG" id="COG1396">
    <property type="taxonomic scope" value="Bacteria"/>
</dbReference>
<feature type="domain" description="HTH cro/C1-type" evidence="1">
    <location>
        <begin position="33"/>
        <end position="75"/>
    </location>
</feature>
<dbReference type="GO" id="GO:0003677">
    <property type="term" value="F:DNA binding"/>
    <property type="evidence" value="ECO:0007669"/>
    <property type="project" value="InterPro"/>
</dbReference>
<dbReference type="Pfam" id="PF01381">
    <property type="entry name" value="HTH_3"/>
    <property type="match status" value="1"/>
</dbReference>
<dbReference type="SMART" id="SM00530">
    <property type="entry name" value="HTH_XRE"/>
    <property type="match status" value="1"/>
</dbReference>
<name>A0A011SR89_9HYPH</name>
<dbReference type="PATRIC" id="fig|69279.3.peg.4486"/>
<dbReference type="STRING" id="69279.BG36_17140"/>
<evidence type="ECO:0000259" key="1">
    <source>
        <dbReference type="PROSITE" id="PS50943"/>
    </source>
</evidence>
<evidence type="ECO:0000313" key="2">
    <source>
        <dbReference type="EMBL" id="EXL01709.1"/>
    </source>
</evidence>
<dbReference type="Proteomes" id="UP000019849">
    <property type="component" value="Unassembled WGS sequence"/>
</dbReference>
<dbReference type="HOGENOM" id="CLU_066192_6_0_5"/>
<dbReference type="PROSITE" id="PS50943">
    <property type="entry name" value="HTH_CROC1"/>
    <property type="match status" value="1"/>
</dbReference>
<evidence type="ECO:0000313" key="3">
    <source>
        <dbReference type="EMBL" id="TDR31471.1"/>
    </source>
</evidence>
<dbReference type="InterPro" id="IPR010982">
    <property type="entry name" value="Lambda_DNA-bd_dom_sf"/>
</dbReference>
<dbReference type="SUPFAM" id="SSF47413">
    <property type="entry name" value="lambda repressor-like DNA-binding domains"/>
    <property type="match status" value="1"/>
</dbReference>
<dbReference type="AlphaFoldDB" id="A0A011SR89"/>
<proteinExistence type="predicted"/>
<sequence length="129" mass="14075">MTDPENILEELPDADTFGGRFSRALDACELDAKQFARRLGVRPATVKGWETDRSMPNFHRLNKIAGLLGVSIAWLLHGVGEGPKETEAGADASQDVAAQLARLQRLHAQTGKLISQLQIDLDRLTTAGR</sequence>
<keyword evidence="5" id="KW-1185">Reference proteome</keyword>
<dbReference type="CDD" id="cd00093">
    <property type="entry name" value="HTH_XRE"/>
    <property type="match status" value="1"/>
</dbReference>
<dbReference type="InterPro" id="IPR001387">
    <property type="entry name" value="Cro/C1-type_HTH"/>
</dbReference>
<reference evidence="3 5" key="2">
    <citation type="submission" date="2019-03" db="EMBL/GenBank/DDBJ databases">
        <title>Genomic Encyclopedia of Type Strains, Phase IV (KMG-IV): sequencing the most valuable type-strain genomes for metagenomic binning, comparative biology and taxonomic classification.</title>
        <authorList>
            <person name="Goeker M."/>
        </authorList>
    </citation>
    <scope>NUCLEOTIDE SEQUENCE [LARGE SCALE GENOMIC DNA]</scope>
    <source>
        <strain evidence="3 5">DSM 11603</strain>
    </source>
</reference>
<evidence type="ECO:0000313" key="5">
    <source>
        <dbReference type="Proteomes" id="UP000294958"/>
    </source>
</evidence>
<evidence type="ECO:0000313" key="4">
    <source>
        <dbReference type="Proteomes" id="UP000019849"/>
    </source>
</evidence>
<dbReference type="EMBL" id="JENY01000038">
    <property type="protein sequence ID" value="EXL01709.1"/>
    <property type="molecule type" value="Genomic_DNA"/>
</dbReference>
<protein>
    <submittedName>
        <fullName evidence="3">Helix-turn-helix protein</fullName>
    </submittedName>
    <submittedName>
        <fullName evidence="2">Transcriptional regulator</fullName>
    </submittedName>
</protein>
<comment type="caution">
    <text evidence="2">The sequence shown here is derived from an EMBL/GenBank/DDBJ whole genome shotgun (WGS) entry which is preliminary data.</text>
</comment>
<reference evidence="2 4" key="1">
    <citation type="submission" date="2014-02" db="EMBL/GenBank/DDBJ databases">
        <title>Aquamicrobium defluvii Genome sequencing.</title>
        <authorList>
            <person name="Wang X."/>
        </authorList>
    </citation>
    <scope>NUCLEOTIDE SEQUENCE [LARGE SCALE GENOMIC DNA]</scope>
    <source>
        <strain evidence="2 4">W13Z1</strain>
    </source>
</reference>
<organism evidence="2 4">
    <name type="scientific">Aquamicrobium defluvii</name>
    <dbReference type="NCBI Taxonomy" id="69279"/>
    <lineage>
        <taxon>Bacteria</taxon>
        <taxon>Pseudomonadati</taxon>
        <taxon>Pseudomonadota</taxon>
        <taxon>Alphaproteobacteria</taxon>
        <taxon>Hyphomicrobiales</taxon>
        <taxon>Phyllobacteriaceae</taxon>
        <taxon>Aquamicrobium</taxon>
    </lineage>
</organism>